<dbReference type="InterPro" id="IPR023485">
    <property type="entry name" value="Ptyr_pPase"/>
</dbReference>
<evidence type="ECO:0000259" key="2">
    <source>
        <dbReference type="SMART" id="SM00226"/>
    </source>
</evidence>
<feature type="domain" description="Phosphotyrosine protein phosphatase I" evidence="2">
    <location>
        <begin position="5"/>
        <end position="140"/>
    </location>
</feature>
<proteinExistence type="predicted"/>
<dbReference type="GO" id="GO:0046685">
    <property type="term" value="P:response to arsenic-containing substance"/>
    <property type="evidence" value="ECO:0007669"/>
    <property type="project" value="UniProtKB-KW"/>
</dbReference>
<dbReference type="EMBL" id="DSXI01000344">
    <property type="protein sequence ID" value="HGS05248.1"/>
    <property type="molecule type" value="Genomic_DNA"/>
</dbReference>
<dbReference type="CDD" id="cd16345">
    <property type="entry name" value="LMWP_ArsC"/>
    <property type="match status" value="1"/>
</dbReference>
<keyword evidence="1" id="KW-0059">Arsenical resistance</keyword>
<gene>
    <name evidence="3" type="ORF">ENT08_05845</name>
</gene>
<dbReference type="SUPFAM" id="SSF52788">
    <property type="entry name" value="Phosphotyrosine protein phosphatases I"/>
    <property type="match status" value="1"/>
</dbReference>
<protein>
    <submittedName>
        <fullName evidence="3">Arsenate reductase ArsC</fullName>
    </submittedName>
</protein>
<reference evidence="3" key="1">
    <citation type="journal article" date="2020" name="mSystems">
        <title>Genome- and Community-Level Interaction Insights into Carbon Utilization and Element Cycling Functions of Hydrothermarchaeota in Hydrothermal Sediment.</title>
        <authorList>
            <person name="Zhou Z."/>
            <person name="Liu Y."/>
            <person name="Xu W."/>
            <person name="Pan J."/>
            <person name="Luo Z.H."/>
            <person name="Li M."/>
        </authorList>
    </citation>
    <scope>NUCLEOTIDE SEQUENCE [LARGE SCALE GENOMIC DNA]</scope>
    <source>
        <strain evidence="3">SpSt-548</strain>
    </source>
</reference>
<dbReference type="Pfam" id="PF01451">
    <property type="entry name" value="LMWPc"/>
    <property type="match status" value="1"/>
</dbReference>
<organism evidence="3">
    <name type="scientific">Desulfobacca acetoxidans</name>
    <dbReference type="NCBI Taxonomy" id="60893"/>
    <lineage>
        <taxon>Bacteria</taxon>
        <taxon>Pseudomonadati</taxon>
        <taxon>Thermodesulfobacteriota</taxon>
        <taxon>Desulfobaccia</taxon>
        <taxon>Desulfobaccales</taxon>
        <taxon>Desulfobaccaceae</taxon>
        <taxon>Desulfobacca</taxon>
    </lineage>
</organism>
<comment type="caution">
    <text evidence="3">The sequence shown here is derived from an EMBL/GenBank/DDBJ whole genome shotgun (WGS) entry which is preliminary data.</text>
</comment>
<dbReference type="PANTHER" id="PTHR43428:SF1">
    <property type="entry name" value="ARSENATE REDUCTASE"/>
    <property type="match status" value="1"/>
</dbReference>
<dbReference type="SMART" id="SM00226">
    <property type="entry name" value="LMWPc"/>
    <property type="match status" value="1"/>
</dbReference>
<evidence type="ECO:0000256" key="1">
    <source>
        <dbReference type="ARBA" id="ARBA00022849"/>
    </source>
</evidence>
<dbReference type="Gene3D" id="3.40.50.2300">
    <property type="match status" value="1"/>
</dbReference>
<dbReference type="InterPro" id="IPR036196">
    <property type="entry name" value="Ptyr_pPase_sf"/>
</dbReference>
<dbReference type="PANTHER" id="PTHR43428">
    <property type="entry name" value="ARSENATE REDUCTASE"/>
    <property type="match status" value="1"/>
</dbReference>
<accession>A0A7V4LD21</accession>
<name>A0A7V4LD21_9BACT</name>
<dbReference type="AlphaFoldDB" id="A0A7V4LD21"/>
<evidence type="ECO:0000313" key="3">
    <source>
        <dbReference type="EMBL" id="HGS05248.1"/>
    </source>
</evidence>
<sequence length="142" mass="16477">MEEKPKVLILCGGNAARSQMAEAFLKKYAGDRFEVYSAGYDPQDIHPLTRQVMAEAGLDLKNQYAKGLRDFLGVMEFRYLIVVCQKTEERCPRIFPGVLQRLYWPFEDPVAFQGTEEEKLAKFREVRDQIAARIKVWLQELD</sequence>